<dbReference type="Proteomes" id="UP000324748">
    <property type="component" value="Unassembled WGS sequence"/>
</dbReference>
<dbReference type="OrthoDB" id="2500774at2759"/>
<evidence type="ECO:0000313" key="4">
    <source>
        <dbReference type="Proteomes" id="UP000324748"/>
    </source>
</evidence>
<gene>
    <name evidence="2" type="ORF">PGT21_019062</name>
    <name evidence="3" type="ORF">PGTUg99_015338</name>
</gene>
<accession>A0A5B0NR15</accession>
<protein>
    <submittedName>
        <fullName evidence="2">Uncharacterized protein</fullName>
    </submittedName>
</protein>
<comment type="caution">
    <text evidence="2">The sequence shown here is derived from an EMBL/GenBank/DDBJ whole genome shotgun (WGS) entry which is preliminary data.</text>
</comment>
<dbReference type="EMBL" id="VDEP01000177">
    <property type="protein sequence ID" value="KAA1125528.1"/>
    <property type="molecule type" value="Genomic_DNA"/>
</dbReference>
<feature type="compositionally biased region" description="Polar residues" evidence="1">
    <location>
        <begin position="153"/>
        <end position="162"/>
    </location>
</feature>
<feature type="region of interest" description="Disordered" evidence="1">
    <location>
        <begin position="153"/>
        <end position="172"/>
    </location>
</feature>
<reference evidence="4 5" key="1">
    <citation type="submission" date="2019-05" db="EMBL/GenBank/DDBJ databases">
        <title>Emergence of the Ug99 lineage of the wheat stem rust pathogen through somatic hybridization.</title>
        <authorList>
            <person name="Li F."/>
            <person name="Upadhyaya N.M."/>
            <person name="Sperschneider J."/>
            <person name="Matny O."/>
            <person name="Nguyen-Phuc H."/>
            <person name="Mago R."/>
            <person name="Raley C."/>
            <person name="Miller M.E."/>
            <person name="Silverstein K.A.T."/>
            <person name="Henningsen E."/>
            <person name="Hirsch C.D."/>
            <person name="Visser B."/>
            <person name="Pretorius Z.A."/>
            <person name="Steffenson B.J."/>
            <person name="Schwessinger B."/>
            <person name="Dodds P.N."/>
            <person name="Figueroa M."/>
        </authorList>
    </citation>
    <scope>NUCLEOTIDE SEQUENCE [LARGE SCALE GENOMIC DNA]</scope>
    <source>
        <strain evidence="2">21-0</strain>
        <strain evidence="3 5">Ug99</strain>
    </source>
</reference>
<dbReference type="Proteomes" id="UP000325313">
    <property type="component" value="Unassembled WGS sequence"/>
</dbReference>
<name>A0A5B0NR15_PUCGR</name>
<proteinExistence type="predicted"/>
<feature type="compositionally biased region" description="Polar residues" evidence="1">
    <location>
        <begin position="299"/>
        <end position="339"/>
    </location>
</feature>
<feature type="compositionally biased region" description="Pro residues" evidence="1">
    <location>
        <begin position="340"/>
        <end position="352"/>
    </location>
</feature>
<organism evidence="2 4">
    <name type="scientific">Puccinia graminis f. sp. tritici</name>
    <dbReference type="NCBI Taxonomy" id="56615"/>
    <lineage>
        <taxon>Eukaryota</taxon>
        <taxon>Fungi</taxon>
        <taxon>Dikarya</taxon>
        <taxon>Basidiomycota</taxon>
        <taxon>Pucciniomycotina</taxon>
        <taxon>Pucciniomycetes</taxon>
        <taxon>Pucciniales</taxon>
        <taxon>Pucciniaceae</taxon>
        <taxon>Puccinia</taxon>
    </lineage>
</organism>
<evidence type="ECO:0000256" key="1">
    <source>
        <dbReference type="SAM" id="MobiDB-lite"/>
    </source>
</evidence>
<keyword evidence="4" id="KW-1185">Reference proteome</keyword>
<sequence length="530" mass="58587">MTNTVQSSIINLAATLGQIGKLEFRVRDAISSVVLASNEEFEAHCIRDADEAELSLFQPASDHNHREGEEIGWASGPAVVRAQPIVDSLPDLKKLSKAHSNPGDTAVTNSYLMAIKKLLDVYPQPRLAEHVEALSRQLDTLQGSISEMQSTLNSMTNQSQSRKAPAAKKKLKTIPKIKTKKKSSNQQALEEIEDLIQHEQLEILALTDLRDEKRVELRKISEKITQAEFKANAVLSPQKLKARKTPSKTRSIMSDANDPFVLSRTESLRRSIRRIQSPHIRSELPSSGLRPAALDQGDDNNMPNTPTPKSVSQKQLERNLTQLRSRANLQSRKLQQSASPPRPTNPPAPEPSLPSSTPVDQPDPSPCETVEAPQIPESRLKTVHRLNAAFWNSATMIEPLLELCQNLKEQRQKGDSQVAYQDTIFALNRLLEAYPTSPLTPAQLIEAVLYKDLLEGLSSSSAGSTPQSLEVLSHEGEWCVALEAVKTLLVKACERFAVDASLNRTVVYFLVGKGVIRIERRASPIAICIC</sequence>
<dbReference type="EMBL" id="VSWC01000092">
    <property type="protein sequence ID" value="KAA1090954.1"/>
    <property type="molecule type" value="Genomic_DNA"/>
</dbReference>
<feature type="region of interest" description="Disordered" evidence="1">
    <location>
        <begin position="272"/>
        <end position="376"/>
    </location>
</feature>
<evidence type="ECO:0000313" key="2">
    <source>
        <dbReference type="EMBL" id="KAA1090954.1"/>
    </source>
</evidence>
<evidence type="ECO:0000313" key="5">
    <source>
        <dbReference type="Proteomes" id="UP000325313"/>
    </source>
</evidence>
<dbReference type="AlphaFoldDB" id="A0A5B0NR15"/>
<evidence type="ECO:0000313" key="3">
    <source>
        <dbReference type="EMBL" id="KAA1125528.1"/>
    </source>
</evidence>